<evidence type="ECO:0000313" key="4">
    <source>
        <dbReference type="Proteomes" id="UP000185544"/>
    </source>
</evidence>
<keyword evidence="2" id="KW-0812">Transmembrane</keyword>
<keyword evidence="2" id="KW-1133">Transmembrane helix</keyword>
<feature type="region of interest" description="Disordered" evidence="1">
    <location>
        <begin position="136"/>
        <end position="164"/>
    </location>
</feature>
<reference evidence="3 4" key="1">
    <citation type="submission" date="2016-08" db="EMBL/GenBank/DDBJ databases">
        <title>Identification and validation of antigenic proteins from Pajaroellobacter abortibovis using de-novo genome sequence assembly and reverse vaccinology.</title>
        <authorList>
            <person name="Welly B.T."/>
            <person name="Miller M.R."/>
            <person name="Stott J.L."/>
            <person name="Blanchard M.T."/>
            <person name="Islas-Trejo A.D."/>
            <person name="O'Rourke S.M."/>
            <person name="Young A.E."/>
            <person name="Medrano J.F."/>
            <person name="Van Eenennaam A.L."/>
        </authorList>
    </citation>
    <scope>NUCLEOTIDE SEQUENCE [LARGE SCALE GENOMIC DNA]</scope>
    <source>
        <strain evidence="3 4">BTF92-0548A/99-0131</strain>
    </source>
</reference>
<dbReference type="AlphaFoldDB" id="A0A1L6MYT0"/>
<feature type="transmembrane region" description="Helical" evidence="2">
    <location>
        <begin position="183"/>
        <end position="202"/>
    </location>
</feature>
<accession>A0A1L6MYT0</accession>
<dbReference type="KEGG" id="pabo:BCY86_08285"/>
<evidence type="ECO:0000313" key="3">
    <source>
        <dbReference type="EMBL" id="APS00672.1"/>
    </source>
</evidence>
<keyword evidence="2" id="KW-0472">Membrane</keyword>
<name>A0A1L6MYT0_9BACT</name>
<sequence>MSKEWRWIDTDGQEYSIALEELQRALASGAIPQESLVQAPDEAVWQLASTVADLLDVLPPKALPGESKEEENMQKTSVSSPCFPAPVEDEKVDKKDNASLLPHLAEGGQKKDELVQEGKEGRAFIVSFEVSPSLDQSNAMVEQERGQERSEVSSKEDEQGIKRGPFPVEEGLAIAGLPRNRTYPYLLTFLLIIAVSIGGFVISGKKRNELPFSEGETPTALASSVSRPSPAQADSSAPFCLLRAPARQIAPSLEYRVGVEAIPFHQDIAVAFAAHPEQAVVQLVDPVSLEKGKILMGKPHSRPIRHVLAGVKGDQISVLADGPKGGGLQPRWTVDPRGPFDIGVVGHFLAVATHGSRKFVKLWSLHKGKSVEALRVIRVQSPGEARPEWALVFRQGYQLSLGWLNVDRKSKGELESVPIPAGQIGTPALAASGDTVLVAWAYRPEEKSPWIIQWVSWKRREKLGQIKIFEVPKGGPGGQVMSPSLISLTEHGHFLFVWTEWGNAHHEIRATVWHAGEGALGQPFVVSSKEMSPGQGQAVLNEHGKGMILFLNAGENSDGEQMVELMAAPIQCSHANHS</sequence>
<gene>
    <name evidence="3" type="ORF">BCY86_08285</name>
</gene>
<evidence type="ECO:0000256" key="2">
    <source>
        <dbReference type="SAM" id="Phobius"/>
    </source>
</evidence>
<proteinExistence type="predicted"/>
<dbReference type="STRING" id="1882918.BCY86_08285"/>
<feature type="region of interest" description="Disordered" evidence="1">
    <location>
        <begin position="61"/>
        <end position="87"/>
    </location>
</feature>
<dbReference type="EMBL" id="CP016908">
    <property type="protein sequence ID" value="APS00672.1"/>
    <property type="molecule type" value="Genomic_DNA"/>
</dbReference>
<dbReference type="RefSeq" id="WP_075277341.1">
    <property type="nucleotide sequence ID" value="NZ_CP016908.1"/>
</dbReference>
<feature type="compositionally biased region" description="Basic and acidic residues" evidence="1">
    <location>
        <begin position="142"/>
        <end position="161"/>
    </location>
</feature>
<evidence type="ECO:0000256" key="1">
    <source>
        <dbReference type="SAM" id="MobiDB-lite"/>
    </source>
</evidence>
<keyword evidence="4" id="KW-1185">Reference proteome</keyword>
<protein>
    <recommendedName>
        <fullName evidence="5">GYF domain-containing protein</fullName>
    </recommendedName>
</protein>
<dbReference type="Proteomes" id="UP000185544">
    <property type="component" value="Chromosome"/>
</dbReference>
<evidence type="ECO:0008006" key="5">
    <source>
        <dbReference type="Google" id="ProtNLM"/>
    </source>
</evidence>
<organism evidence="3 4">
    <name type="scientific">Pajaroellobacter abortibovis</name>
    <dbReference type="NCBI Taxonomy" id="1882918"/>
    <lineage>
        <taxon>Bacteria</taxon>
        <taxon>Pseudomonadati</taxon>
        <taxon>Myxococcota</taxon>
        <taxon>Polyangia</taxon>
        <taxon>Polyangiales</taxon>
        <taxon>Polyangiaceae</taxon>
    </lineage>
</organism>